<organism evidence="2 3">
    <name type="scientific">Cryobacterium zongtaii</name>
    <dbReference type="NCBI Taxonomy" id="1259217"/>
    <lineage>
        <taxon>Bacteria</taxon>
        <taxon>Bacillati</taxon>
        <taxon>Actinomycetota</taxon>
        <taxon>Actinomycetes</taxon>
        <taxon>Micrococcales</taxon>
        <taxon>Microbacteriaceae</taxon>
        <taxon>Cryobacterium</taxon>
    </lineage>
</organism>
<evidence type="ECO:0008006" key="4">
    <source>
        <dbReference type="Google" id="ProtNLM"/>
    </source>
</evidence>
<evidence type="ECO:0000256" key="1">
    <source>
        <dbReference type="SAM" id="Phobius"/>
    </source>
</evidence>
<keyword evidence="1" id="KW-0472">Membrane</keyword>
<name>A0A2S3ZP37_9MICO</name>
<accession>A0A2S3ZP37</accession>
<feature type="transmembrane region" description="Helical" evidence="1">
    <location>
        <begin position="37"/>
        <end position="58"/>
    </location>
</feature>
<proteinExistence type="predicted"/>
<comment type="caution">
    <text evidence="2">The sequence shown here is derived from an EMBL/GenBank/DDBJ whole genome shotgun (WGS) entry which is preliminary data.</text>
</comment>
<reference evidence="2 3" key="1">
    <citation type="submission" date="2018-01" db="EMBL/GenBank/DDBJ databases">
        <title>Cryobacterium sp. nov., from glaciers in China.</title>
        <authorList>
            <person name="Liu Q."/>
            <person name="Xin Y.-H."/>
        </authorList>
    </citation>
    <scope>NUCLEOTIDE SEQUENCE [LARGE SCALE GENOMIC DNA]</scope>
    <source>
        <strain evidence="2 3">TMB1-8</strain>
    </source>
</reference>
<sequence length="232" mass="24072">MIKTTHDSELILGGEPRVSLLPPEVAAEARGRALRRALALVTGGVMLIVAVGVAAAAWHSAQSVVRLADAQSVSAELLSEQQTYISVREVQGHVDLAHAAREVGSATEIDWKAFLLDVRSLLPADVSIDGVDITSSSPLELYPQATSPLQPARVATLDLTLSAPGLPAVPEWLDALESLPGFADASPGSIALGDNGGYKVGVKVHVNEGAFSGRFSSTADDAADATSTDETE</sequence>
<dbReference type="OrthoDB" id="5196233at2"/>
<dbReference type="EMBL" id="PPXF01000013">
    <property type="protein sequence ID" value="POH70988.1"/>
    <property type="molecule type" value="Genomic_DNA"/>
</dbReference>
<gene>
    <name evidence="2" type="ORF">C3B59_03195</name>
</gene>
<dbReference type="AlphaFoldDB" id="A0A2S3ZP37"/>
<keyword evidence="1" id="KW-0812">Transmembrane</keyword>
<protein>
    <recommendedName>
        <fullName evidence="4">Fimbrial assembly protein</fullName>
    </recommendedName>
</protein>
<keyword evidence="1" id="KW-1133">Transmembrane helix</keyword>
<dbReference type="Proteomes" id="UP000237104">
    <property type="component" value="Unassembled WGS sequence"/>
</dbReference>
<evidence type="ECO:0000313" key="3">
    <source>
        <dbReference type="Proteomes" id="UP000237104"/>
    </source>
</evidence>
<dbReference type="RefSeq" id="WP_103429982.1">
    <property type="nucleotide sequence ID" value="NZ_PPXF01000013.1"/>
</dbReference>
<evidence type="ECO:0000313" key="2">
    <source>
        <dbReference type="EMBL" id="POH70988.1"/>
    </source>
</evidence>